<dbReference type="GO" id="GO:0008675">
    <property type="term" value="F:2-dehydro-3-deoxy-phosphogluconate aldolase activity"/>
    <property type="evidence" value="ECO:0007669"/>
    <property type="project" value="UniProtKB-EC"/>
</dbReference>
<keyword evidence="10" id="KW-1185">Reference proteome</keyword>
<evidence type="ECO:0000256" key="2">
    <source>
        <dbReference type="ARBA" id="ARBA00004736"/>
    </source>
</evidence>
<dbReference type="SUPFAM" id="SSF51569">
    <property type="entry name" value="Aldolase"/>
    <property type="match status" value="1"/>
</dbReference>
<evidence type="ECO:0000313" key="9">
    <source>
        <dbReference type="EMBL" id="TQJ08206.1"/>
    </source>
</evidence>
<comment type="caution">
    <text evidence="9">The sequence shown here is derived from an EMBL/GenBank/DDBJ whole genome shotgun (WGS) entry which is preliminary data.</text>
</comment>
<dbReference type="InterPro" id="IPR000887">
    <property type="entry name" value="Aldlse_KDPG_KHG"/>
</dbReference>
<comment type="pathway">
    <text evidence="2">Carbohydrate acid metabolism; 2-dehydro-3-deoxy-D-gluconate degradation; D-glyceraldehyde 3-phosphate and pyruvate from 2-dehydro-3-deoxy-D-gluconate: step 2/2.</text>
</comment>
<proteinExistence type="inferred from homology"/>
<dbReference type="Gene3D" id="3.20.20.70">
    <property type="entry name" value="Aldolase class I"/>
    <property type="match status" value="1"/>
</dbReference>
<organism evidence="9 10">
    <name type="scientific">Lapillicoccus jejuensis</name>
    <dbReference type="NCBI Taxonomy" id="402171"/>
    <lineage>
        <taxon>Bacteria</taxon>
        <taxon>Bacillati</taxon>
        <taxon>Actinomycetota</taxon>
        <taxon>Actinomycetes</taxon>
        <taxon>Micrococcales</taxon>
        <taxon>Intrasporangiaceae</taxon>
        <taxon>Lapillicoccus</taxon>
    </lineage>
</organism>
<keyword evidence="6" id="KW-0456">Lyase</keyword>
<comment type="subunit">
    <text evidence="4">Homotrimer.</text>
</comment>
<dbReference type="EMBL" id="VFMN01000001">
    <property type="protein sequence ID" value="TQJ08206.1"/>
    <property type="molecule type" value="Genomic_DNA"/>
</dbReference>
<protein>
    <recommendedName>
        <fullName evidence="5">2-dehydro-3-deoxy-phosphogluconate aldolase</fullName>
        <ecNumber evidence="5">4.1.2.14</ecNumber>
    </recommendedName>
</protein>
<sequence length="220" mass="21710">MTTTATPALAPRTGAEVLDVAPVVPVVVVEEVAQAVPLAQALLRGGIGVIEITLRSAAGLEAIRAVAAEVPGMVVGAGTVVTPEQALAVTAAGASFVVTPGSPPRLVDAVLDLGIPALCGTGTLTEMLTLAERGLTAMKFFPAEVSGGAPYLSAVHGPCPQLRFCPTGGISPANAASYLALPNVGCVGGSWLTPKDAVAAGDWARVEALAAAAAGLRTAS</sequence>
<evidence type="ECO:0000256" key="7">
    <source>
        <dbReference type="ARBA" id="ARBA00023270"/>
    </source>
</evidence>
<dbReference type="Proteomes" id="UP000317893">
    <property type="component" value="Unassembled WGS sequence"/>
</dbReference>
<reference evidence="9 10" key="1">
    <citation type="submission" date="2019-06" db="EMBL/GenBank/DDBJ databases">
        <title>Sequencing the genomes of 1000 actinobacteria strains.</title>
        <authorList>
            <person name="Klenk H.-P."/>
        </authorList>
    </citation>
    <scope>NUCLEOTIDE SEQUENCE [LARGE SCALE GENOMIC DNA]</scope>
    <source>
        <strain evidence="9 10">DSM 18607</strain>
    </source>
</reference>
<evidence type="ECO:0000256" key="4">
    <source>
        <dbReference type="ARBA" id="ARBA00011233"/>
    </source>
</evidence>
<evidence type="ECO:0000256" key="3">
    <source>
        <dbReference type="ARBA" id="ARBA00006906"/>
    </source>
</evidence>
<keyword evidence="8" id="KW-0119">Carbohydrate metabolism</keyword>
<evidence type="ECO:0000256" key="1">
    <source>
        <dbReference type="ARBA" id="ARBA00000654"/>
    </source>
</evidence>
<dbReference type="OrthoDB" id="9805177at2"/>
<comment type="similarity">
    <text evidence="3">Belongs to the KHG/KDPG aldolase family.</text>
</comment>
<evidence type="ECO:0000256" key="8">
    <source>
        <dbReference type="ARBA" id="ARBA00023277"/>
    </source>
</evidence>
<dbReference type="CDD" id="cd00452">
    <property type="entry name" value="KDPG_aldolase"/>
    <property type="match status" value="1"/>
</dbReference>
<name>A0A542DYT3_9MICO</name>
<evidence type="ECO:0000256" key="6">
    <source>
        <dbReference type="ARBA" id="ARBA00023239"/>
    </source>
</evidence>
<dbReference type="NCBIfam" id="TIGR01182">
    <property type="entry name" value="eda"/>
    <property type="match status" value="1"/>
</dbReference>
<dbReference type="InterPro" id="IPR031338">
    <property type="entry name" value="KDPG/KHG_AS_2"/>
</dbReference>
<dbReference type="EC" id="4.1.2.14" evidence="5"/>
<dbReference type="NCBIfam" id="NF004325">
    <property type="entry name" value="PRK05718.1"/>
    <property type="match status" value="1"/>
</dbReference>
<dbReference type="PANTHER" id="PTHR30246">
    <property type="entry name" value="2-KETO-3-DEOXY-6-PHOSPHOGLUCONATE ALDOLASE"/>
    <property type="match status" value="1"/>
</dbReference>
<comment type="catalytic activity">
    <reaction evidence="1">
        <text>2-dehydro-3-deoxy-6-phospho-D-gluconate = D-glyceraldehyde 3-phosphate + pyruvate</text>
        <dbReference type="Rhea" id="RHEA:17089"/>
        <dbReference type="ChEBI" id="CHEBI:15361"/>
        <dbReference type="ChEBI" id="CHEBI:57569"/>
        <dbReference type="ChEBI" id="CHEBI:59776"/>
        <dbReference type="EC" id="4.1.2.14"/>
    </reaction>
</comment>
<dbReference type="InterPro" id="IPR013785">
    <property type="entry name" value="Aldolase_TIM"/>
</dbReference>
<accession>A0A542DYT3</accession>
<dbReference type="PROSITE" id="PS00159">
    <property type="entry name" value="ALDOLASE_KDPG_KHG_1"/>
    <property type="match status" value="1"/>
</dbReference>
<dbReference type="PROSITE" id="PS00160">
    <property type="entry name" value="ALDOLASE_KDPG_KHG_2"/>
    <property type="match status" value="1"/>
</dbReference>
<dbReference type="AlphaFoldDB" id="A0A542DYT3"/>
<dbReference type="RefSeq" id="WP_141847748.1">
    <property type="nucleotide sequence ID" value="NZ_BAAAPR010000002.1"/>
</dbReference>
<keyword evidence="7" id="KW-0704">Schiff base</keyword>
<gene>
    <name evidence="9" type="ORF">FB458_1290</name>
</gene>
<dbReference type="PANTHER" id="PTHR30246:SF1">
    <property type="entry name" value="2-DEHYDRO-3-DEOXY-6-PHOSPHOGALACTONATE ALDOLASE-RELATED"/>
    <property type="match status" value="1"/>
</dbReference>
<evidence type="ECO:0000256" key="5">
    <source>
        <dbReference type="ARBA" id="ARBA00013063"/>
    </source>
</evidence>
<dbReference type="Pfam" id="PF01081">
    <property type="entry name" value="Aldolase"/>
    <property type="match status" value="1"/>
</dbReference>
<evidence type="ECO:0000313" key="10">
    <source>
        <dbReference type="Proteomes" id="UP000317893"/>
    </source>
</evidence>
<dbReference type="InterPro" id="IPR031337">
    <property type="entry name" value="KDPG/KHG_AS_1"/>
</dbReference>